<evidence type="ECO:0000256" key="4">
    <source>
        <dbReference type="ARBA" id="ARBA00022801"/>
    </source>
</evidence>
<dbReference type="CDD" id="cd18587">
    <property type="entry name" value="ABC_6TM_LapB_like"/>
    <property type="match status" value="1"/>
</dbReference>
<dbReference type="InterPro" id="IPR003439">
    <property type="entry name" value="ABC_transporter-like_ATP-bd"/>
</dbReference>
<keyword evidence="2 9" id="KW-0812">Transmembrane</keyword>
<dbReference type="SMART" id="SM00382">
    <property type="entry name" value="AAA"/>
    <property type="match status" value="1"/>
</dbReference>
<dbReference type="RefSeq" id="WP_218562067.1">
    <property type="nucleotide sequence ID" value="NZ_CP076642.1"/>
</dbReference>
<evidence type="ECO:0000313" key="13">
    <source>
        <dbReference type="EMBL" id="QXO16441.1"/>
    </source>
</evidence>
<keyword evidence="5" id="KW-0067">ATP-binding</keyword>
<dbReference type="EMBL" id="CP076642">
    <property type="protein sequence ID" value="QXO16441.1"/>
    <property type="molecule type" value="Genomic_DNA"/>
</dbReference>
<dbReference type="GO" id="GO:0005524">
    <property type="term" value="F:ATP binding"/>
    <property type="evidence" value="ECO:0007669"/>
    <property type="project" value="UniProtKB-KW"/>
</dbReference>
<evidence type="ECO:0000256" key="7">
    <source>
        <dbReference type="ARBA" id="ARBA00023136"/>
    </source>
</evidence>
<dbReference type="InterPro" id="IPR003593">
    <property type="entry name" value="AAA+_ATPase"/>
</dbReference>
<dbReference type="Pfam" id="PF00005">
    <property type="entry name" value="ABC_tran"/>
    <property type="match status" value="1"/>
</dbReference>
<dbReference type="PROSITE" id="PS00211">
    <property type="entry name" value="ABC_TRANSPORTER_1"/>
    <property type="match status" value="1"/>
</dbReference>
<feature type="transmembrane region" description="Helical" evidence="9">
    <location>
        <begin position="213"/>
        <end position="233"/>
    </location>
</feature>
<comment type="subcellular location">
    <subcellularLocation>
        <location evidence="1">Membrane</location>
        <topology evidence="1">Multi-pass membrane protein</topology>
    </subcellularLocation>
</comment>
<evidence type="ECO:0000259" key="12">
    <source>
        <dbReference type="PROSITE" id="PS50990"/>
    </source>
</evidence>
<dbReference type="Pfam" id="PF00664">
    <property type="entry name" value="ABC_membrane"/>
    <property type="match status" value="1"/>
</dbReference>
<keyword evidence="6 9" id="KW-1133">Transmembrane helix</keyword>
<dbReference type="NCBIfam" id="TIGR03375">
    <property type="entry name" value="type_I_sec_LssB"/>
    <property type="match status" value="1"/>
</dbReference>
<dbReference type="GO" id="GO:0008233">
    <property type="term" value="F:peptidase activity"/>
    <property type="evidence" value="ECO:0007669"/>
    <property type="project" value="InterPro"/>
</dbReference>
<keyword evidence="7 9" id="KW-0472">Membrane</keyword>
<dbReference type="GO" id="GO:0006508">
    <property type="term" value="P:proteolysis"/>
    <property type="evidence" value="ECO:0007669"/>
    <property type="project" value="InterPro"/>
</dbReference>
<dbReference type="PROSITE" id="PS50929">
    <property type="entry name" value="ABC_TM1F"/>
    <property type="match status" value="1"/>
</dbReference>
<evidence type="ECO:0000259" key="11">
    <source>
        <dbReference type="PROSITE" id="PS50929"/>
    </source>
</evidence>
<feature type="domain" description="ABC transporter" evidence="10">
    <location>
        <begin position="491"/>
        <end position="722"/>
    </location>
</feature>
<dbReference type="PANTHER" id="PTHR43394">
    <property type="entry name" value="ATP-DEPENDENT PERMEASE MDL1, MITOCHONDRIAL"/>
    <property type="match status" value="1"/>
</dbReference>
<dbReference type="AlphaFoldDB" id="A0A975YMF7"/>
<evidence type="ECO:0000256" key="3">
    <source>
        <dbReference type="ARBA" id="ARBA00022741"/>
    </source>
</evidence>
<dbReference type="InterPro" id="IPR017750">
    <property type="entry name" value="ATPase_T1SS"/>
</dbReference>
<dbReference type="GO" id="GO:0016887">
    <property type="term" value="F:ATP hydrolysis activity"/>
    <property type="evidence" value="ECO:0007669"/>
    <property type="project" value="InterPro"/>
</dbReference>
<protein>
    <submittedName>
        <fullName evidence="13">Type I secretion system permease/ATPase</fullName>
    </submittedName>
</protein>
<keyword evidence="3" id="KW-0547">Nucleotide-binding</keyword>
<keyword evidence="14" id="KW-1185">Reference proteome</keyword>
<gene>
    <name evidence="13" type="ORF">KNV97_02740</name>
</gene>
<dbReference type="Proteomes" id="UP000694232">
    <property type="component" value="Chromosome 2"/>
</dbReference>
<accession>A0A975YMF7</accession>
<evidence type="ECO:0000256" key="1">
    <source>
        <dbReference type="ARBA" id="ARBA00004141"/>
    </source>
</evidence>
<evidence type="ECO:0000313" key="14">
    <source>
        <dbReference type="Proteomes" id="UP000694232"/>
    </source>
</evidence>
<dbReference type="PANTHER" id="PTHR43394:SF1">
    <property type="entry name" value="ATP-BINDING CASSETTE SUB-FAMILY B MEMBER 10, MITOCHONDRIAL"/>
    <property type="match status" value="1"/>
</dbReference>
<proteinExistence type="predicted"/>
<feature type="domain" description="ABC transmembrane type-1" evidence="11">
    <location>
        <begin position="179"/>
        <end position="457"/>
    </location>
</feature>
<dbReference type="PROSITE" id="PS50990">
    <property type="entry name" value="PEPTIDASE_C39"/>
    <property type="match status" value="1"/>
</dbReference>
<reference evidence="13" key="1">
    <citation type="submission" date="2021-06" db="EMBL/GenBank/DDBJ databases">
        <title>Vibrio nov. sp., novel gut bacterium isolated from Yellow Sea oyster.</title>
        <authorList>
            <person name="Muhammad N."/>
            <person name="Nguyen T.H."/>
            <person name="Lee Y.-J."/>
            <person name="Ko J."/>
            <person name="Kim S.-G."/>
        </authorList>
    </citation>
    <scope>NUCLEOTIDE SEQUENCE</scope>
    <source>
        <strain evidence="13">OG9-811</strain>
    </source>
</reference>
<evidence type="ECO:0000256" key="2">
    <source>
        <dbReference type="ARBA" id="ARBA00022692"/>
    </source>
</evidence>
<dbReference type="PROSITE" id="PS50893">
    <property type="entry name" value="ABC_TRANSPORTER_2"/>
    <property type="match status" value="1"/>
</dbReference>
<dbReference type="InterPro" id="IPR005074">
    <property type="entry name" value="Peptidase_C39"/>
</dbReference>
<dbReference type="InterPro" id="IPR039421">
    <property type="entry name" value="Type_1_exporter"/>
</dbReference>
<dbReference type="InterPro" id="IPR011527">
    <property type="entry name" value="ABC1_TM_dom"/>
</dbReference>
<dbReference type="GO" id="GO:0016020">
    <property type="term" value="C:membrane"/>
    <property type="evidence" value="ECO:0007669"/>
    <property type="project" value="UniProtKB-SubCell"/>
</dbReference>
<feature type="domain" description="Peptidase C39" evidence="12">
    <location>
        <begin position="22"/>
        <end position="143"/>
    </location>
</feature>
<feature type="transmembrane region" description="Helical" evidence="9">
    <location>
        <begin position="175"/>
        <end position="201"/>
    </location>
</feature>
<evidence type="ECO:0000256" key="5">
    <source>
        <dbReference type="ARBA" id="ARBA00022840"/>
    </source>
</evidence>
<evidence type="ECO:0000256" key="8">
    <source>
        <dbReference type="SAM" id="MobiDB-lite"/>
    </source>
</evidence>
<keyword evidence="4" id="KW-0378">Hydrolase</keyword>
<sequence length="723" mass="78441">MSHVTKLHQSQAQGSGKHYQFQSRQRDPLREGLSLLCFQLGRVINSAELGDGLPLQAGKLPLEYVPRALHRAGIQGRVFDAELESLTGHLLPVLLLLTDDTTLLLVGWKNDQARLLLPESDGGEQLMPLHELQALYSGTAIVAKPVYHQDGRAGDFAQDTREHWLFGPLKSGWRAYLEVGVASLVANMLAVSTALFAIQVYDRVVPNDAFETLFVLASGVVIAVILECILRLVRAAVLDSTGKKLDLHLSSLLFERVMQIRLSAKPGSTGAFTSQVREFESVREFFTSSTAATISDLPFVLMFVVLIAYIGGVVAWVPVVAITLMLLPGLLLQGKLSQLSRANLREGAVKHGLLLETIDNLETVKATRAEGRNLQLWELLSAELMDDGQKIRRLSALLQYGAGMVQQLCYAAVVIVGVFQISAGNLTVGGLIACSILASRAIAPVNQVAGILVRWQHVKVALEGLDALMQVPVERPEGRQFARKPHLKGHYRLENLQFRYGDDLPLVLDIASLEIAAGSRVMLLGGNGSGKSSLLRLLAGMTDVTAGRLLLDDVALGQIEPTDRRQAIGYLPQDIALFYGSLRDNLLLDGARHADEELFEVLDAAGLGSAVRAHPLGLDMPIVGNHSVSGGQRQAIGLARIFLQDPAIVLMDEPSAAFDQASEARVIQHLQNWLQGRTLIMSTHKRSMLALGNRGVVLQNGKVTMDGPLDQLVSKTGTVGEAR</sequence>
<name>A0A975YMF7_9VIBR</name>
<dbReference type="KEGG" id="vos:KNV97_02740"/>
<dbReference type="InterPro" id="IPR017871">
    <property type="entry name" value="ABC_transporter-like_CS"/>
</dbReference>
<dbReference type="GO" id="GO:0015421">
    <property type="term" value="F:ABC-type oligopeptide transporter activity"/>
    <property type="evidence" value="ECO:0007669"/>
    <property type="project" value="TreeGrafter"/>
</dbReference>
<evidence type="ECO:0000256" key="9">
    <source>
        <dbReference type="SAM" id="Phobius"/>
    </source>
</evidence>
<evidence type="ECO:0000256" key="6">
    <source>
        <dbReference type="ARBA" id="ARBA00022989"/>
    </source>
</evidence>
<organism evidence="13 14">
    <name type="scientific">Vibrio ostreae</name>
    <dbReference type="NCBI Taxonomy" id="2841925"/>
    <lineage>
        <taxon>Bacteria</taxon>
        <taxon>Pseudomonadati</taxon>
        <taxon>Pseudomonadota</taxon>
        <taxon>Gammaproteobacteria</taxon>
        <taxon>Vibrionales</taxon>
        <taxon>Vibrionaceae</taxon>
        <taxon>Vibrio</taxon>
    </lineage>
</organism>
<feature type="region of interest" description="Disordered" evidence="8">
    <location>
        <begin position="1"/>
        <end position="23"/>
    </location>
</feature>
<evidence type="ECO:0000259" key="10">
    <source>
        <dbReference type="PROSITE" id="PS50893"/>
    </source>
</evidence>